<dbReference type="Gene3D" id="3.30.497.10">
    <property type="entry name" value="Antithrombin, subunit I, domain 2"/>
    <property type="match status" value="1"/>
</dbReference>
<reference evidence="4" key="1">
    <citation type="journal article" date="2019" name="Int. J. Syst. Evol. Microbiol.">
        <title>The Global Catalogue of Microorganisms (GCM) 10K type strain sequencing project: providing services to taxonomists for standard genome sequencing and annotation.</title>
        <authorList>
            <consortium name="The Broad Institute Genomics Platform"/>
            <consortium name="The Broad Institute Genome Sequencing Center for Infectious Disease"/>
            <person name="Wu L."/>
            <person name="Ma J."/>
        </authorList>
    </citation>
    <scope>NUCLEOTIDE SEQUENCE [LARGE SCALE GENOMIC DNA]</scope>
    <source>
        <strain evidence="4">CCUG 52478</strain>
    </source>
</reference>
<evidence type="ECO:0000259" key="2">
    <source>
        <dbReference type="SMART" id="SM00093"/>
    </source>
</evidence>
<comment type="caution">
    <text evidence="3">The sequence shown here is derived from an EMBL/GenBank/DDBJ whole genome shotgun (WGS) entry which is preliminary data.</text>
</comment>
<dbReference type="InterPro" id="IPR023795">
    <property type="entry name" value="Serpin_CS"/>
</dbReference>
<dbReference type="PANTHER" id="PTHR11461">
    <property type="entry name" value="SERINE PROTEASE INHIBITOR, SERPIN"/>
    <property type="match status" value="1"/>
</dbReference>
<dbReference type="Gene3D" id="2.30.39.10">
    <property type="entry name" value="Alpha-1-antitrypsin, domain 1"/>
    <property type="match status" value="1"/>
</dbReference>
<organism evidence="3 4">
    <name type="scientific">Nocardioides ginsengisoli</name>
    <dbReference type="NCBI Taxonomy" id="363868"/>
    <lineage>
        <taxon>Bacteria</taxon>
        <taxon>Bacillati</taxon>
        <taxon>Actinomycetota</taxon>
        <taxon>Actinomycetes</taxon>
        <taxon>Propionibacteriales</taxon>
        <taxon>Nocardioidaceae</taxon>
        <taxon>Nocardioides</taxon>
    </lineage>
</organism>
<dbReference type="Proteomes" id="UP001597229">
    <property type="component" value="Unassembled WGS sequence"/>
</dbReference>
<dbReference type="Pfam" id="PF00079">
    <property type="entry name" value="Serpin"/>
    <property type="match status" value="1"/>
</dbReference>
<dbReference type="PROSITE" id="PS51257">
    <property type="entry name" value="PROKAR_LIPOPROTEIN"/>
    <property type="match status" value="1"/>
</dbReference>
<proteinExistence type="inferred from homology"/>
<sequence>MQTSLDRRAALQLGLLATAGAGILSACGGGEPELHERQTADRIQLVASDTRRAAGDPSLLPEVVAGLHHLAGGLYGGLAATPGNLVLSPYSVLVALGMTLTGAAGTTAAEMRKVVGAERLGERWHQGVNALIRRIDGLAEKKVALASADQLFGQRGVHWERDFLDLLAKEYGAGLRLVDYAKAYASARGLINGWVEQQTHDRIADLVPEGAIDAMTRLVLVNAIYLKARWADPFEKSMTTTGDFHRADGSVVKADLMRKPGLQGNLVTGGGWRAVTIPYEGDRLAMSVILPDDRPGALERVERQVRTEGFAGFTTGGTLAGIDLTLPRWSFRRAAALKELLASLGMPTAFSDAADFSAMTTQMQLAISEVLHQGFIAVDEHGTEAAAATAVIMTETSAPAEVATFVVDRPFLFVIHDTELGAPLFAGRVTDPTEVVE</sequence>
<dbReference type="SMART" id="SM00093">
    <property type="entry name" value="SERPIN"/>
    <property type="match status" value="1"/>
</dbReference>
<dbReference type="PROSITE" id="PS00284">
    <property type="entry name" value="SERPIN"/>
    <property type="match status" value="1"/>
</dbReference>
<protein>
    <submittedName>
        <fullName evidence="3">Serpin family protein</fullName>
    </submittedName>
</protein>
<keyword evidence="4" id="KW-1185">Reference proteome</keyword>
<accession>A0ABW3W7C1</accession>
<dbReference type="InterPro" id="IPR006311">
    <property type="entry name" value="TAT_signal"/>
</dbReference>
<dbReference type="CDD" id="cd19590">
    <property type="entry name" value="serpin_thermopin-like"/>
    <property type="match status" value="1"/>
</dbReference>
<evidence type="ECO:0000313" key="3">
    <source>
        <dbReference type="EMBL" id="MFD1251035.1"/>
    </source>
</evidence>
<name>A0ABW3W7C1_9ACTN</name>
<dbReference type="PROSITE" id="PS51318">
    <property type="entry name" value="TAT"/>
    <property type="match status" value="1"/>
</dbReference>
<dbReference type="InterPro" id="IPR023796">
    <property type="entry name" value="Serpin_dom"/>
</dbReference>
<comment type="similarity">
    <text evidence="1">Belongs to the serpin family.</text>
</comment>
<dbReference type="InterPro" id="IPR042178">
    <property type="entry name" value="Serpin_sf_1"/>
</dbReference>
<dbReference type="PANTHER" id="PTHR11461:SF211">
    <property type="entry name" value="GH10112P-RELATED"/>
    <property type="match status" value="1"/>
</dbReference>
<evidence type="ECO:0000313" key="4">
    <source>
        <dbReference type="Proteomes" id="UP001597229"/>
    </source>
</evidence>
<dbReference type="InterPro" id="IPR000215">
    <property type="entry name" value="Serpin_fam"/>
</dbReference>
<dbReference type="SUPFAM" id="SSF56574">
    <property type="entry name" value="Serpins"/>
    <property type="match status" value="1"/>
</dbReference>
<feature type="domain" description="Serpin" evidence="2">
    <location>
        <begin position="74"/>
        <end position="432"/>
    </location>
</feature>
<evidence type="ECO:0000256" key="1">
    <source>
        <dbReference type="RuleBase" id="RU000411"/>
    </source>
</evidence>
<dbReference type="RefSeq" id="WP_367919279.1">
    <property type="nucleotide sequence ID" value="NZ_BAABAC010000021.1"/>
</dbReference>
<dbReference type="InterPro" id="IPR042185">
    <property type="entry name" value="Serpin_sf_2"/>
</dbReference>
<gene>
    <name evidence="3" type="ORF">ACFQ3F_24805</name>
</gene>
<dbReference type="EMBL" id="JBHTLX010000032">
    <property type="protein sequence ID" value="MFD1251035.1"/>
    <property type="molecule type" value="Genomic_DNA"/>
</dbReference>
<dbReference type="InterPro" id="IPR036186">
    <property type="entry name" value="Serpin_sf"/>
</dbReference>